<dbReference type="Gene3D" id="1.10.357.10">
    <property type="entry name" value="Tetracycline Repressor, domain 2"/>
    <property type="match status" value="1"/>
</dbReference>
<dbReference type="Pfam" id="PF00440">
    <property type="entry name" value="TetR_N"/>
    <property type="match status" value="1"/>
</dbReference>
<evidence type="ECO:0000256" key="1">
    <source>
        <dbReference type="ARBA" id="ARBA00023015"/>
    </source>
</evidence>
<dbReference type="PROSITE" id="PS01081">
    <property type="entry name" value="HTH_TETR_1"/>
    <property type="match status" value="1"/>
</dbReference>
<evidence type="ECO:0000313" key="7">
    <source>
        <dbReference type="EMBL" id="MCP2263256.1"/>
    </source>
</evidence>
<evidence type="ECO:0000313" key="8">
    <source>
        <dbReference type="Proteomes" id="UP001139493"/>
    </source>
</evidence>
<dbReference type="PROSITE" id="PS50977">
    <property type="entry name" value="HTH_TETR_2"/>
    <property type="match status" value="1"/>
</dbReference>
<dbReference type="SUPFAM" id="SSF46689">
    <property type="entry name" value="Homeodomain-like"/>
    <property type="match status" value="1"/>
</dbReference>
<protein>
    <submittedName>
        <fullName evidence="7">Transcriptional regulator, TetR family</fullName>
    </submittedName>
</protein>
<accession>A0A9X2G7D1</accession>
<organism evidence="7 8">
    <name type="scientific">Promicromonospora thailandica</name>
    <dbReference type="NCBI Taxonomy" id="765201"/>
    <lineage>
        <taxon>Bacteria</taxon>
        <taxon>Bacillati</taxon>
        <taxon>Actinomycetota</taxon>
        <taxon>Actinomycetes</taxon>
        <taxon>Micrococcales</taxon>
        <taxon>Promicromonosporaceae</taxon>
        <taxon>Promicromonospora</taxon>
    </lineage>
</organism>
<dbReference type="SUPFAM" id="SSF48498">
    <property type="entry name" value="Tetracyclin repressor-like, C-terminal domain"/>
    <property type="match status" value="1"/>
</dbReference>
<dbReference type="GO" id="GO:0003677">
    <property type="term" value="F:DNA binding"/>
    <property type="evidence" value="ECO:0007669"/>
    <property type="project" value="UniProtKB-UniRule"/>
</dbReference>
<dbReference type="PRINTS" id="PR00455">
    <property type="entry name" value="HTHTETR"/>
</dbReference>
<dbReference type="InterPro" id="IPR036271">
    <property type="entry name" value="Tet_transcr_reg_TetR-rel_C_sf"/>
</dbReference>
<name>A0A9X2G7D1_9MICO</name>
<evidence type="ECO:0000259" key="6">
    <source>
        <dbReference type="PROSITE" id="PS50977"/>
    </source>
</evidence>
<feature type="domain" description="HTH tetR-type" evidence="6">
    <location>
        <begin position="12"/>
        <end position="72"/>
    </location>
</feature>
<reference evidence="7" key="1">
    <citation type="submission" date="2022-06" db="EMBL/GenBank/DDBJ databases">
        <title>Genomic Encyclopedia of Archaeal and Bacterial Type Strains, Phase II (KMG-II): from individual species to whole genera.</title>
        <authorList>
            <person name="Goeker M."/>
        </authorList>
    </citation>
    <scope>NUCLEOTIDE SEQUENCE</scope>
    <source>
        <strain evidence="7">DSM 26652</strain>
    </source>
</reference>
<dbReference type="AlphaFoldDB" id="A0A9X2G7D1"/>
<evidence type="ECO:0000256" key="2">
    <source>
        <dbReference type="ARBA" id="ARBA00023125"/>
    </source>
</evidence>
<keyword evidence="1" id="KW-0805">Transcription regulation</keyword>
<feature type="compositionally biased region" description="Low complexity" evidence="5">
    <location>
        <begin position="152"/>
        <end position="163"/>
    </location>
</feature>
<dbReference type="PANTHER" id="PTHR47506:SF1">
    <property type="entry name" value="HTH-TYPE TRANSCRIPTIONAL REGULATOR YJDC"/>
    <property type="match status" value="1"/>
</dbReference>
<dbReference type="PANTHER" id="PTHR47506">
    <property type="entry name" value="TRANSCRIPTIONAL REGULATORY PROTEIN"/>
    <property type="match status" value="1"/>
</dbReference>
<evidence type="ECO:0000256" key="3">
    <source>
        <dbReference type="ARBA" id="ARBA00023163"/>
    </source>
</evidence>
<feature type="region of interest" description="Disordered" evidence="5">
    <location>
        <begin position="149"/>
        <end position="212"/>
    </location>
</feature>
<keyword evidence="3" id="KW-0804">Transcription</keyword>
<dbReference type="InterPro" id="IPR023772">
    <property type="entry name" value="DNA-bd_HTH_TetR-type_CS"/>
</dbReference>
<proteinExistence type="predicted"/>
<keyword evidence="8" id="KW-1185">Reference proteome</keyword>
<gene>
    <name evidence="7" type="ORF">APR03_000579</name>
</gene>
<dbReference type="Proteomes" id="UP001139493">
    <property type="component" value="Unassembled WGS sequence"/>
</dbReference>
<dbReference type="InterPro" id="IPR009057">
    <property type="entry name" value="Homeodomain-like_sf"/>
</dbReference>
<dbReference type="EMBL" id="JAMTCS010000001">
    <property type="protein sequence ID" value="MCP2263256.1"/>
    <property type="molecule type" value="Genomic_DNA"/>
</dbReference>
<keyword evidence="2 4" id="KW-0238">DNA-binding</keyword>
<evidence type="ECO:0000256" key="5">
    <source>
        <dbReference type="SAM" id="MobiDB-lite"/>
    </source>
</evidence>
<evidence type="ECO:0000256" key="4">
    <source>
        <dbReference type="PROSITE-ProRule" id="PRU00335"/>
    </source>
</evidence>
<feature type="DNA-binding region" description="H-T-H motif" evidence="4">
    <location>
        <begin position="35"/>
        <end position="54"/>
    </location>
</feature>
<comment type="caution">
    <text evidence="7">The sequence shown here is derived from an EMBL/GenBank/DDBJ whole genome shotgun (WGS) entry which is preliminary data.</text>
</comment>
<dbReference type="InterPro" id="IPR001647">
    <property type="entry name" value="HTH_TetR"/>
</dbReference>
<sequence length="225" mass="23548">MAYPAEVARPREFDEGAVLDVALDQFWTTGYAGTSMDAIATATGLGKGSLYGAFGGKRQLYLRIFEAYCARIADAVAEGLAGPDDGAYARLCAHIRVAAAGIAADTAHRGCLLAKGAAELSEHDPDVTARSRRTLGHLVTILGDDIRAAPRSGTATSTGRPTPTGSPPSSWPSCEASRPSARPGWRPTGWKASPRPRSVSCPGLEASPRRGCDVRPRGALIFQGI</sequence>